<evidence type="ECO:0000256" key="1">
    <source>
        <dbReference type="SAM" id="Phobius"/>
    </source>
</evidence>
<dbReference type="EMBL" id="JAVDQH010000005">
    <property type="protein sequence ID" value="MDR6243650.1"/>
    <property type="molecule type" value="Genomic_DNA"/>
</dbReference>
<reference evidence="2 3" key="1">
    <citation type="submission" date="2023-07" db="EMBL/GenBank/DDBJ databases">
        <title>Genomic Encyclopedia of Type Strains, Phase IV (KMG-IV): sequencing the most valuable type-strain genomes for metagenomic binning, comparative biology and taxonomic classification.</title>
        <authorList>
            <person name="Goeker M."/>
        </authorList>
    </citation>
    <scope>NUCLEOTIDE SEQUENCE [LARGE SCALE GENOMIC DNA]</scope>
    <source>
        <strain evidence="2 3">DSM 22170</strain>
    </source>
</reference>
<keyword evidence="1" id="KW-0812">Transmembrane</keyword>
<sequence length="130" mass="14427">MGIGEHAKTALWLGAGILLFIICLSAGSSLFQTTTDINAKVYTLINTTDKNQQATLKMESDYTCTGAEVIQTLYQIQELNAPVLVNGQRFDSSMDPDEMDVSHIDVNRTYHPTYVRDTQGRLTMLTYDAS</sequence>
<dbReference type="Proteomes" id="UP001185028">
    <property type="component" value="Unassembled WGS sequence"/>
</dbReference>
<gene>
    <name evidence="2" type="ORF">JOC58_001543</name>
</gene>
<feature type="transmembrane region" description="Helical" evidence="1">
    <location>
        <begin position="12"/>
        <end position="31"/>
    </location>
</feature>
<organism evidence="2 3">
    <name type="scientific">Paenibacillus hunanensis</name>
    <dbReference type="NCBI Taxonomy" id="539262"/>
    <lineage>
        <taxon>Bacteria</taxon>
        <taxon>Bacillati</taxon>
        <taxon>Bacillota</taxon>
        <taxon>Bacilli</taxon>
        <taxon>Bacillales</taxon>
        <taxon>Paenibacillaceae</taxon>
        <taxon>Paenibacillus</taxon>
    </lineage>
</organism>
<proteinExistence type="predicted"/>
<evidence type="ECO:0000313" key="3">
    <source>
        <dbReference type="Proteomes" id="UP001185028"/>
    </source>
</evidence>
<comment type="caution">
    <text evidence="2">The sequence shown here is derived from an EMBL/GenBank/DDBJ whole genome shotgun (WGS) entry which is preliminary data.</text>
</comment>
<keyword evidence="1" id="KW-0472">Membrane</keyword>
<dbReference type="RefSeq" id="WP_188776857.1">
    <property type="nucleotide sequence ID" value="NZ_BMMB01000008.1"/>
</dbReference>
<evidence type="ECO:0000313" key="2">
    <source>
        <dbReference type="EMBL" id="MDR6243650.1"/>
    </source>
</evidence>
<keyword evidence="1" id="KW-1133">Transmembrane helix</keyword>
<keyword evidence="3" id="KW-1185">Reference proteome</keyword>
<protein>
    <submittedName>
        <fullName evidence="2">Uncharacterized protein</fullName>
    </submittedName>
</protein>
<accession>A0ABU1IXD3</accession>
<name>A0ABU1IXD3_9BACL</name>